<feature type="transmembrane region" description="Helical" evidence="6">
    <location>
        <begin position="405"/>
        <end position="432"/>
    </location>
</feature>
<feature type="transmembrane region" description="Helical" evidence="6">
    <location>
        <begin position="209"/>
        <end position="232"/>
    </location>
</feature>
<evidence type="ECO:0000256" key="4">
    <source>
        <dbReference type="ARBA" id="ARBA00023136"/>
    </source>
</evidence>
<evidence type="ECO:0000313" key="7">
    <source>
        <dbReference type="EMBL" id="OCL05853.1"/>
    </source>
</evidence>
<accession>A0A8E2JQJ6</accession>
<dbReference type="InterPro" id="IPR011701">
    <property type="entry name" value="MFS"/>
</dbReference>
<feature type="transmembrane region" description="Helical" evidence="6">
    <location>
        <begin position="360"/>
        <end position="385"/>
    </location>
</feature>
<dbReference type="SUPFAM" id="SSF103473">
    <property type="entry name" value="MFS general substrate transporter"/>
    <property type="match status" value="1"/>
</dbReference>
<protein>
    <submittedName>
        <fullName evidence="7">Uncharacterized protein</fullName>
    </submittedName>
</protein>
<keyword evidence="4 6" id="KW-0472">Membrane</keyword>
<dbReference type="Pfam" id="PF07690">
    <property type="entry name" value="MFS_1"/>
    <property type="match status" value="1"/>
</dbReference>
<evidence type="ECO:0000256" key="6">
    <source>
        <dbReference type="SAM" id="Phobius"/>
    </source>
</evidence>
<reference evidence="7 8" key="1">
    <citation type="journal article" date="2016" name="Nat. Commun.">
        <title>Ectomycorrhizal ecology is imprinted in the genome of the dominant symbiotic fungus Cenococcum geophilum.</title>
        <authorList>
            <consortium name="DOE Joint Genome Institute"/>
            <person name="Peter M."/>
            <person name="Kohler A."/>
            <person name="Ohm R.A."/>
            <person name="Kuo A."/>
            <person name="Krutzmann J."/>
            <person name="Morin E."/>
            <person name="Arend M."/>
            <person name="Barry K.W."/>
            <person name="Binder M."/>
            <person name="Choi C."/>
            <person name="Clum A."/>
            <person name="Copeland A."/>
            <person name="Grisel N."/>
            <person name="Haridas S."/>
            <person name="Kipfer T."/>
            <person name="LaButti K."/>
            <person name="Lindquist E."/>
            <person name="Lipzen A."/>
            <person name="Maire R."/>
            <person name="Meier B."/>
            <person name="Mihaltcheva S."/>
            <person name="Molinier V."/>
            <person name="Murat C."/>
            <person name="Poggeler S."/>
            <person name="Quandt C.A."/>
            <person name="Sperisen C."/>
            <person name="Tritt A."/>
            <person name="Tisserant E."/>
            <person name="Crous P.W."/>
            <person name="Henrissat B."/>
            <person name="Nehls U."/>
            <person name="Egli S."/>
            <person name="Spatafora J.W."/>
            <person name="Grigoriev I.V."/>
            <person name="Martin F.M."/>
        </authorList>
    </citation>
    <scope>NUCLEOTIDE SEQUENCE [LARGE SCALE GENOMIC DNA]</scope>
    <source>
        <strain evidence="7 8">CBS 207.34</strain>
    </source>
</reference>
<evidence type="ECO:0000256" key="3">
    <source>
        <dbReference type="ARBA" id="ARBA00022989"/>
    </source>
</evidence>
<evidence type="ECO:0000256" key="2">
    <source>
        <dbReference type="ARBA" id="ARBA00022692"/>
    </source>
</evidence>
<dbReference type="Gene3D" id="1.20.1250.20">
    <property type="entry name" value="MFS general substrate transporter like domains"/>
    <property type="match status" value="1"/>
</dbReference>
<feature type="transmembrane region" description="Helical" evidence="6">
    <location>
        <begin position="172"/>
        <end position="197"/>
    </location>
</feature>
<dbReference type="OrthoDB" id="194139at2759"/>
<feature type="compositionally biased region" description="Low complexity" evidence="5">
    <location>
        <begin position="10"/>
        <end position="21"/>
    </location>
</feature>
<keyword evidence="8" id="KW-1185">Reference proteome</keyword>
<evidence type="ECO:0000256" key="1">
    <source>
        <dbReference type="ARBA" id="ARBA00004141"/>
    </source>
</evidence>
<feature type="transmembrane region" description="Helical" evidence="6">
    <location>
        <begin position="113"/>
        <end position="133"/>
    </location>
</feature>
<dbReference type="PANTHER" id="PTHR23507:SF1">
    <property type="entry name" value="FI18259P1-RELATED"/>
    <property type="match status" value="1"/>
</dbReference>
<feature type="transmembrane region" description="Helical" evidence="6">
    <location>
        <begin position="453"/>
        <end position="475"/>
    </location>
</feature>
<dbReference type="EMBL" id="KV750191">
    <property type="protein sequence ID" value="OCL05853.1"/>
    <property type="molecule type" value="Genomic_DNA"/>
</dbReference>
<feature type="transmembrane region" description="Helical" evidence="6">
    <location>
        <begin position="145"/>
        <end position="165"/>
    </location>
</feature>
<feature type="region of interest" description="Disordered" evidence="5">
    <location>
        <begin position="1"/>
        <end position="28"/>
    </location>
</feature>
<dbReference type="InterPro" id="IPR036259">
    <property type="entry name" value="MFS_trans_sf"/>
</dbReference>
<organism evidence="7 8">
    <name type="scientific">Glonium stellatum</name>
    <dbReference type="NCBI Taxonomy" id="574774"/>
    <lineage>
        <taxon>Eukaryota</taxon>
        <taxon>Fungi</taxon>
        <taxon>Dikarya</taxon>
        <taxon>Ascomycota</taxon>
        <taxon>Pezizomycotina</taxon>
        <taxon>Dothideomycetes</taxon>
        <taxon>Pleosporomycetidae</taxon>
        <taxon>Gloniales</taxon>
        <taxon>Gloniaceae</taxon>
        <taxon>Glonium</taxon>
    </lineage>
</organism>
<dbReference type="PANTHER" id="PTHR23507">
    <property type="entry name" value="ZGC:174356"/>
    <property type="match status" value="1"/>
</dbReference>
<gene>
    <name evidence="7" type="ORF">AOQ84DRAFT_355769</name>
</gene>
<name>A0A8E2JQJ6_9PEZI</name>
<feature type="transmembrane region" description="Helical" evidence="6">
    <location>
        <begin position="319"/>
        <end position="339"/>
    </location>
</feature>
<evidence type="ECO:0000256" key="5">
    <source>
        <dbReference type="SAM" id="MobiDB-lite"/>
    </source>
</evidence>
<feature type="transmembrane region" description="Helical" evidence="6">
    <location>
        <begin position="495"/>
        <end position="514"/>
    </location>
</feature>
<sequence length="516" mass="56266">MEREPLLGRSSSSSRKPSSSPSRPPPPPSWCSWPKFTVISSRYRWVPYLGCSIIFINEAEYFIKQVATMRALEAMYCYEHYLAIGSPLVEMGKHIPERLCKYDSIQKKVASSAGLIMFIRMLSAMIGAVPLGWLADRYGRKIVLVLHKINVTIVCVAWLILYICFPKVPIWTLYLSGLPGLIGGNFDVGLAMLFASYTDIMPVATERASLFFLTTSMQYLAQTFCPSIGALLMNLDGKGGTPQVNLAVSFCLATVTTIIALFLFPETFGESDQATVPHAPASGAGEGPSDLETKPKTWLYRQWKKLTHTFRDSVSGVGIFNILLLALSILFAATGIKTIDWFGLIQYPVIKLHWTFPQASYIVTLEGTLMLVYFSIILPAVNRVAASHLGSSSRAHFTIMTSSSFILTIGSILIGCSSTSVAFVLAVVFYLFGEGLPTATQAYIVSMIDKTKVARVIATLSMASIGGKVIASLLFPKVLAIGLDSYVNILVGLPFFVSAALFVLSAACVTMVGLRV</sequence>
<feature type="transmembrane region" description="Helical" evidence="6">
    <location>
        <begin position="244"/>
        <end position="264"/>
    </location>
</feature>
<dbReference type="AlphaFoldDB" id="A0A8E2JQJ6"/>
<comment type="subcellular location">
    <subcellularLocation>
        <location evidence="1">Membrane</location>
        <topology evidence="1">Multi-pass membrane protein</topology>
    </subcellularLocation>
</comment>
<dbReference type="Proteomes" id="UP000250140">
    <property type="component" value="Unassembled WGS sequence"/>
</dbReference>
<feature type="region of interest" description="Disordered" evidence="5">
    <location>
        <begin position="274"/>
        <end position="293"/>
    </location>
</feature>
<keyword evidence="2 6" id="KW-0812">Transmembrane</keyword>
<dbReference type="GO" id="GO:0016020">
    <property type="term" value="C:membrane"/>
    <property type="evidence" value="ECO:0007669"/>
    <property type="project" value="UniProtKB-SubCell"/>
</dbReference>
<evidence type="ECO:0000313" key="8">
    <source>
        <dbReference type="Proteomes" id="UP000250140"/>
    </source>
</evidence>
<dbReference type="GO" id="GO:0022857">
    <property type="term" value="F:transmembrane transporter activity"/>
    <property type="evidence" value="ECO:0007669"/>
    <property type="project" value="InterPro"/>
</dbReference>
<proteinExistence type="predicted"/>
<keyword evidence="3 6" id="KW-1133">Transmembrane helix</keyword>